<proteinExistence type="inferred from homology"/>
<feature type="domain" description="Chitobiase/beta-hexosaminidases N-terminal" evidence="9">
    <location>
        <begin position="29"/>
        <end position="171"/>
    </location>
</feature>
<dbReference type="PANTHER" id="PTHR22600:SF57">
    <property type="entry name" value="BETA-N-ACETYLHEXOSAMINIDASE"/>
    <property type="match status" value="1"/>
</dbReference>
<comment type="catalytic activity">
    <reaction evidence="1">
        <text>Hydrolysis of terminal non-reducing N-acetyl-D-hexosamine residues in N-acetyl-beta-D-hexosaminides.</text>
        <dbReference type="EC" id="3.2.1.52"/>
    </reaction>
</comment>
<dbReference type="PRINTS" id="PR00738">
    <property type="entry name" value="GLHYDRLASE20"/>
</dbReference>
<organism evidence="10 11">
    <name type="scientific">Sphingobacterium bambusae</name>
    <dbReference type="NCBI Taxonomy" id="662858"/>
    <lineage>
        <taxon>Bacteria</taxon>
        <taxon>Pseudomonadati</taxon>
        <taxon>Bacteroidota</taxon>
        <taxon>Sphingobacteriia</taxon>
        <taxon>Sphingobacteriales</taxon>
        <taxon>Sphingobacteriaceae</taxon>
        <taxon>Sphingobacterium</taxon>
    </lineage>
</organism>
<comment type="similarity">
    <text evidence="2">Belongs to the glycosyl hydrolase 20 family.</text>
</comment>
<evidence type="ECO:0000256" key="6">
    <source>
        <dbReference type="ARBA" id="ARBA00030512"/>
    </source>
</evidence>
<dbReference type="InterPro" id="IPR012291">
    <property type="entry name" value="CBM2_carb-bd_dom_sf"/>
</dbReference>
<dbReference type="Gene3D" id="2.60.40.10">
    <property type="entry name" value="Immunoglobulins"/>
    <property type="match status" value="1"/>
</dbReference>
<dbReference type="Gene3D" id="3.30.379.10">
    <property type="entry name" value="Chitobiase/beta-hexosaminidase domain 2-like"/>
    <property type="match status" value="1"/>
</dbReference>
<dbReference type="InterPro" id="IPR004866">
    <property type="entry name" value="CHB/HEX_N_dom"/>
</dbReference>
<keyword evidence="4" id="KW-0378">Hydrolase</keyword>
<dbReference type="InterPro" id="IPR017853">
    <property type="entry name" value="GH"/>
</dbReference>
<dbReference type="EMBL" id="JBHUPB010000004">
    <property type="protein sequence ID" value="MFD2966794.1"/>
    <property type="molecule type" value="Genomic_DNA"/>
</dbReference>
<keyword evidence="5" id="KW-0326">Glycosidase</keyword>
<dbReference type="SUPFAM" id="SSF55545">
    <property type="entry name" value="beta-N-acetylhexosaminidase-like domain"/>
    <property type="match status" value="1"/>
</dbReference>
<protein>
    <recommendedName>
        <fullName evidence="3">beta-N-acetylhexosaminidase</fullName>
        <ecNumber evidence="3">3.2.1.52</ecNumber>
    </recommendedName>
    <alternativeName>
        <fullName evidence="6">Beta-N-acetylhexosaminidase</fullName>
    </alternativeName>
    <alternativeName>
        <fullName evidence="7">N-acetyl-beta-glucosaminidase</fullName>
    </alternativeName>
</protein>
<evidence type="ECO:0000259" key="9">
    <source>
        <dbReference type="SMART" id="SM01081"/>
    </source>
</evidence>
<dbReference type="Gene3D" id="2.60.40.290">
    <property type="match status" value="1"/>
</dbReference>
<dbReference type="Gene3D" id="3.20.20.80">
    <property type="entry name" value="Glycosidases"/>
    <property type="match status" value="1"/>
</dbReference>
<comment type="caution">
    <text evidence="10">The sequence shown here is derived from an EMBL/GenBank/DDBJ whole genome shotgun (WGS) entry which is preliminary data.</text>
</comment>
<evidence type="ECO:0000256" key="4">
    <source>
        <dbReference type="ARBA" id="ARBA00022801"/>
    </source>
</evidence>
<dbReference type="SUPFAM" id="SSF81296">
    <property type="entry name" value="E set domains"/>
    <property type="match status" value="1"/>
</dbReference>
<evidence type="ECO:0000256" key="3">
    <source>
        <dbReference type="ARBA" id="ARBA00012663"/>
    </source>
</evidence>
<dbReference type="SUPFAM" id="SSF51445">
    <property type="entry name" value="(Trans)glycosidases"/>
    <property type="match status" value="1"/>
</dbReference>
<dbReference type="RefSeq" id="WP_320182494.1">
    <property type="nucleotide sequence ID" value="NZ_CP138332.1"/>
</dbReference>
<dbReference type="PANTHER" id="PTHR22600">
    <property type="entry name" value="BETA-HEXOSAMINIDASE"/>
    <property type="match status" value="1"/>
</dbReference>
<evidence type="ECO:0000256" key="1">
    <source>
        <dbReference type="ARBA" id="ARBA00001231"/>
    </source>
</evidence>
<dbReference type="InterPro" id="IPR015882">
    <property type="entry name" value="HEX_bac_N"/>
</dbReference>
<dbReference type="InterPro" id="IPR015883">
    <property type="entry name" value="Glyco_hydro_20_cat"/>
</dbReference>
<evidence type="ECO:0000256" key="8">
    <source>
        <dbReference type="SAM" id="MobiDB-lite"/>
    </source>
</evidence>
<evidence type="ECO:0000256" key="7">
    <source>
        <dbReference type="ARBA" id="ARBA00033000"/>
    </source>
</evidence>
<dbReference type="InterPro" id="IPR014756">
    <property type="entry name" value="Ig_E-set"/>
</dbReference>
<dbReference type="Proteomes" id="UP001597525">
    <property type="component" value="Unassembled WGS sequence"/>
</dbReference>
<dbReference type="Pfam" id="PF00728">
    <property type="entry name" value="Glyco_hydro_20"/>
    <property type="match status" value="1"/>
</dbReference>
<keyword evidence="11" id="KW-1185">Reference proteome</keyword>
<dbReference type="EC" id="3.2.1.52" evidence="3"/>
<evidence type="ECO:0000256" key="2">
    <source>
        <dbReference type="ARBA" id="ARBA00006285"/>
    </source>
</evidence>
<gene>
    <name evidence="10" type="ORF">ACFS7Y_05325</name>
</gene>
<dbReference type="Pfam" id="PF03173">
    <property type="entry name" value="CHB_HEX"/>
    <property type="match status" value="1"/>
</dbReference>
<dbReference type="Pfam" id="PF03174">
    <property type="entry name" value="CHB_HEX_C"/>
    <property type="match status" value="1"/>
</dbReference>
<dbReference type="SUPFAM" id="SSF49384">
    <property type="entry name" value="Carbohydrate-binding domain"/>
    <property type="match status" value="1"/>
</dbReference>
<dbReference type="InterPro" id="IPR025705">
    <property type="entry name" value="Beta_hexosaminidase_sua/sub"/>
</dbReference>
<accession>A0ABW6BFH1</accession>
<feature type="region of interest" description="Disordered" evidence="8">
    <location>
        <begin position="374"/>
        <end position="394"/>
    </location>
</feature>
<dbReference type="InterPro" id="IPR008965">
    <property type="entry name" value="CBM2/CBM3_carb-bd_dom_sf"/>
</dbReference>
<sequence>MNKRMKAIYFLFIMLLLGKSGICQQRDTLALEVSWQPLENNYLGKEQALSVLQLKNNSSLTLHGDWEIYFNFIRIISPKNQEQSLTITHLNGDSFKLQAKEKMHALKPGDSVRYNMLSASWLVNINDAPQGFYIKWANGHMQPLPKVKVLASADDRKFFRVGGDFEMTPARLFAKNESLPSDNSEILPSVFPSPQHYTPKSGAYHFDRAFVCSDPAFAQEAHQLNDMFYTLLGTRFPLLAKDKNVPKYGLVLHKVDGLGEEAYRLEVKSDGVDIYASHRKGAFYAVQSLKSMIYTQKLNKATSILLPCVSISDAPRFGRRALMLDVARNFQSKEQIKKILDLMALYKLNTLHFHLNDDEGWRLEIPPLPELTQVGGRRGDLEGSSGERLPPSYGSGPYIDELPGSGHYSKADFIELLRYAKERQIDIIPEIETPGHARAAIQAMENRYQKYAEQGDMQEARKYLLRDTGDSSVYRSVQKWNDNVMDVSLPSVYNFLEVVVDELLAMYQEAGIKLETVHLGGDEVPQGVWERSPALEKLKHSNAKVQSADDLWDYYFGRAQEILAQRNLYMTGWEEVGLHKVADANGKKKWMPNENFKNHNIHLNVWNNLLGNEDLAYRLANAGYKVVLSFVSNFYMDMAYYKKFDEPGFYWGGFIGLDKLFSFIPYNYLKNQQLNYLDRPLSAATLGGAEKLTEEGARNIVGLQALLWSETVKTPTQMEYLLFPRLLAFAEKAWAKEAVWEAEADSTRYRKQFDQSLANFYSVVGKQELPKLDHVTSGVNYRIPSVGVKISEGSVYANCELPGFFIRYTTDGKSPTANSPIYEAALPYQKGLVFAAFNAMGRCGALTVVDNNKE</sequence>
<dbReference type="InterPro" id="IPR013783">
    <property type="entry name" value="Ig-like_fold"/>
</dbReference>
<evidence type="ECO:0000313" key="11">
    <source>
        <dbReference type="Proteomes" id="UP001597525"/>
    </source>
</evidence>
<dbReference type="InterPro" id="IPR004867">
    <property type="entry name" value="CHB_C_dom"/>
</dbReference>
<name>A0ABW6BFH1_9SPHI</name>
<dbReference type="Pfam" id="PF02838">
    <property type="entry name" value="Glyco_hydro_20b"/>
    <property type="match status" value="1"/>
</dbReference>
<dbReference type="SMART" id="SM01081">
    <property type="entry name" value="CHB_HEX"/>
    <property type="match status" value="1"/>
</dbReference>
<evidence type="ECO:0000313" key="10">
    <source>
        <dbReference type="EMBL" id="MFD2966794.1"/>
    </source>
</evidence>
<dbReference type="InterPro" id="IPR029018">
    <property type="entry name" value="Hex-like_dom2"/>
</dbReference>
<evidence type="ECO:0000256" key="5">
    <source>
        <dbReference type="ARBA" id="ARBA00023295"/>
    </source>
</evidence>
<reference evidence="11" key="1">
    <citation type="journal article" date="2019" name="Int. J. Syst. Evol. Microbiol.">
        <title>The Global Catalogue of Microorganisms (GCM) 10K type strain sequencing project: providing services to taxonomists for standard genome sequencing and annotation.</title>
        <authorList>
            <consortium name="The Broad Institute Genomics Platform"/>
            <consortium name="The Broad Institute Genome Sequencing Center for Infectious Disease"/>
            <person name="Wu L."/>
            <person name="Ma J."/>
        </authorList>
    </citation>
    <scope>NUCLEOTIDE SEQUENCE [LARGE SCALE GENOMIC DNA]</scope>
    <source>
        <strain evidence="11">KCTC 22814</strain>
    </source>
</reference>